<protein>
    <recommendedName>
        <fullName evidence="3">Right handed beta helix domain-containing protein</fullName>
    </recommendedName>
</protein>
<name>A0A5J4SDT0_9EUKA</name>
<evidence type="ECO:0000313" key="1">
    <source>
        <dbReference type="EMBL" id="KAA6343585.1"/>
    </source>
</evidence>
<dbReference type="Proteomes" id="UP000324800">
    <property type="component" value="Unassembled WGS sequence"/>
</dbReference>
<feature type="non-terminal residue" evidence="1">
    <location>
        <position position="298"/>
    </location>
</feature>
<sequence>QGKGGGIFADISSTGSLLSICDKSQFISCTSEQDGGGIYALVSNSGQMEISNTTLSGCNSTSGKGGGIYTDISGNNSLVQISNKVNLVECECKGTSSGGGGIYSVVQSAGKLIITRNTLFLSCRSKFGNGGGMYVDIIGSLINNQTSIVQISNQVEFQRCFCYSDGGAVYADVKIKGQLLINETLMNECKSISSNGGGIFTNQSTNNSFIHISNLVELTKCQSNLDGGGIYAIVNSSNYLMISNIKLKLCKSTGKGGGIYADVSGSNNTFDITNQVQIDECESQLDGGGIYVKLNNSG</sequence>
<evidence type="ECO:0000313" key="2">
    <source>
        <dbReference type="Proteomes" id="UP000324800"/>
    </source>
</evidence>
<comment type="caution">
    <text evidence="1">The sequence shown here is derived from an EMBL/GenBank/DDBJ whole genome shotgun (WGS) entry which is preliminary data.</text>
</comment>
<reference evidence="1 2" key="1">
    <citation type="submission" date="2019-03" db="EMBL/GenBank/DDBJ databases">
        <title>Single cell metagenomics reveals metabolic interactions within the superorganism composed of flagellate Streblomastix strix and complex community of Bacteroidetes bacteria on its surface.</title>
        <authorList>
            <person name="Treitli S.C."/>
            <person name="Kolisko M."/>
            <person name="Husnik F."/>
            <person name="Keeling P."/>
            <person name="Hampl V."/>
        </authorList>
    </citation>
    <scope>NUCLEOTIDE SEQUENCE [LARGE SCALE GENOMIC DNA]</scope>
    <source>
        <strain evidence="1">ST1C</strain>
    </source>
</reference>
<organism evidence="1 2">
    <name type="scientific">Streblomastix strix</name>
    <dbReference type="NCBI Taxonomy" id="222440"/>
    <lineage>
        <taxon>Eukaryota</taxon>
        <taxon>Metamonada</taxon>
        <taxon>Preaxostyla</taxon>
        <taxon>Oxymonadida</taxon>
        <taxon>Streblomastigidae</taxon>
        <taxon>Streblomastix</taxon>
    </lineage>
</organism>
<proteinExistence type="predicted"/>
<gene>
    <name evidence="1" type="ORF">EZS28_052301</name>
</gene>
<feature type="non-terminal residue" evidence="1">
    <location>
        <position position="1"/>
    </location>
</feature>
<evidence type="ECO:0008006" key="3">
    <source>
        <dbReference type="Google" id="ProtNLM"/>
    </source>
</evidence>
<dbReference type="AlphaFoldDB" id="A0A5J4SDT0"/>
<dbReference type="EMBL" id="SNRW01040491">
    <property type="protein sequence ID" value="KAA6343585.1"/>
    <property type="molecule type" value="Genomic_DNA"/>
</dbReference>
<accession>A0A5J4SDT0</accession>